<evidence type="ECO:0000256" key="1">
    <source>
        <dbReference type="SAM" id="MobiDB-lite"/>
    </source>
</evidence>
<comment type="caution">
    <text evidence="3">The sequence shown here is derived from an EMBL/GenBank/DDBJ whole genome shotgun (WGS) entry which is preliminary data.</text>
</comment>
<name>A0A2M9YAI9_9LEPT</name>
<reference evidence="3 4" key="1">
    <citation type="submission" date="2017-07" db="EMBL/GenBank/DDBJ databases">
        <title>Leptospira spp. isolated from tropical soils.</title>
        <authorList>
            <person name="Thibeaux R."/>
            <person name="Iraola G."/>
            <person name="Ferres I."/>
            <person name="Bierque E."/>
            <person name="Girault D."/>
            <person name="Soupe-Gilbert M.-E."/>
            <person name="Picardeau M."/>
            <person name="Goarant C."/>
        </authorList>
    </citation>
    <scope>NUCLEOTIDE SEQUENCE [LARGE SCALE GENOMIC DNA]</scope>
    <source>
        <strain evidence="3 4">FH4-C-A2</strain>
    </source>
</reference>
<proteinExistence type="predicted"/>
<dbReference type="Proteomes" id="UP000231926">
    <property type="component" value="Unassembled WGS sequence"/>
</dbReference>
<organism evidence="3 4">
    <name type="scientific">Leptospira saintgironsiae</name>
    <dbReference type="NCBI Taxonomy" id="2023183"/>
    <lineage>
        <taxon>Bacteria</taxon>
        <taxon>Pseudomonadati</taxon>
        <taxon>Spirochaetota</taxon>
        <taxon>Spirochaetia</taxon>
        <taxon>Leptospirales</taxon>
        <taxon>Leptospiraceae</taxon>
        <taxon>Leptospira</taxon>
    </lineage>
</organism>
<evidence type="ECO:0000256" key="2">
    <source>
        <dbReference type="SAM" id="SignalP"/>
    </source>
</evidence>
<gene>
    <name evidence="3" type="ORF">CH362_12495</name>
</gene>
<sequence>MFFRMRHNFLVQFLLIASLALGSSSAFAEEGSDIELSSQNMSEAEEFISEELKSIYQEEVDQILSEGISYSEEERLSDFPDLDSLLADDGAPGRVAKISSHQKTEKGKNPNSELGIQNRKSTSENFSESSIFSQNCLLSLNVLLSNMNVGQGLGLEFLPSIQAQGRTRDHETSFVIGDFYADAVSGCESVISLYLSGEGSLLKSVCSAENQRNLLLGPGVPATNTVDSGKTAENALGTGLSPEFDQIGGITLVFGKFYESRIFYWESAGQRRVGGSSMASTMSRAGALTLNIKFSAEKLEAQTLNPELKSSLEKVTSARDETCYKFSSGRPTPEILT</sequence>
<dbReference type="AlphaFoldDB" id="A0A2M9YAI9"/>
<evidence type="ECO:0000313" key="3">
    <source>
        <dbReference type="EMBL" id="PJZ48587.1"/>
    </source>
</evidence>
<dbReference type="EMBL" id="NPDR01000005">
    <property type="protein sequence ID" value="PJZ48587.1"/>
    <property type="molecule type" value="Genomic_DNA"/>
</dbReference>
<evidence type="ECO:0000313" key="4">
    <source>
        <dbReference type="Proteomes" id="UP000231926"/>
    </source>
</evidence>
<protein>
    <submittedName>
        <fullName evidence="3">Uncharacterized protein</fullName>
    </submittedName>
</protein>
<keyword evidence="4" id="KW-1185">Reference proteome</keyword>
<accession>A0A2M9YAI9</accession>
<feature type="region of interest" description="Disordered" evidence="1">
    <location>
        <begin position="96"/>
        <end position="120"/>
    </location>
</feature>
<keyword evidence="2" id="KW-0732">Signal</keyword>
<dbReference type="OrthoDB" id="331649at2"/>
<feature type="compositionally biased region" description="Polar residues" evidence="1">
    <location>
        <begin position="109"/>
        <end position="120"/>
    </location>
</feature>
<feature type="signal peptide" evidence="2">
    <location>
        <begin position="1"/>
        <end position="28"/>
    </location>
</feature>
<feature type="chain" id="PRO_5014955294" evidence="2">
    <location>
        <begin position="29"/>
        <end position="337"/>
    </location>
</feature>